<proteinExistence type="predicted"/>
<evidence type="ECO:0000313" key="3">
    <source>
        <dbReference type="Proteomes" id="UP000823823"/>
    </source>
</evidence>
<protein>
    <submittedName>
        <fullName evidence="2">VOC family protein</fullName>
    </submittedName>
</protein>
<feature type="domain" description="Glyoxalase-like" evidence="1">
    <location>
        <begin position="6"/>
        <end position="114"/>
    </location>
</feature>
<reference evidence="2" key="2">
    <citation type="submission" date="2021-04" db="EMBL/GenBank/DDBJ databases">
        <authorList>
            <person name="Gilroy R."/>
        </authorList>
    </citation>
    <scope>NUCLEOTIDE SEQUENCE</scope>
    <source>
        <strain evidence="2">ChiHjej13B12-24818</strain>
    </source>
</reference>
<dbReference type="PANTHER" id="PTHR35908">
    <property type="entry name" value="HYPOTHETICAL FUSION PROTEIN"/>
    <property type="match status" value="1"/>
</dbReference>
<dbReference type="PANTHER" id="PTHR35908:SF1">
    <property type="entry name" value="CONSERVED PROTEIN"/>
    <property type="match status" value="1"/>
</dbReference>
<evidence type="ECO:0000313" key="2">
    <source>
        <dbReference type="EMBL" id="HJB08922.1"/>
    </source>
</evidence>
<dbReference type="InterPro" id="IPR041581">
    <property type="entry name" value="Glyoxalase_6"/>
</dbReference>
<feature type="domain" description="Glyoxalase-like" evidence="1">
    <location>
        <begin position="131"/>
        <end position="236"/>
    </location>
</feature>
<dbReference type="Proteomes" id="UP000823823">
    <property type="component" value="Unassembled WGS sequence"/>
</dbReference>
<sequence>MQLENIIVDATAPGRLGRFWEQALSTRTLIDSEEEGFETRLDLPGGGFLDLCFQPVPHRPTEPQRLHLDLLGGARQLEVAQRLRELGASDLDIGQGEVPWIVLGDVEGNPFCVMEHREVYEDTGPIAAMPLDSADPDRDAEFWSWLSGWQEAPGTAPRTLRHPSGTGPLLELYLEPRPKGPAKNRMHLDMRLEASDDVDQIAREIAVRGGRELDPDWGELPWRVFADPSGNELCLLPAG</sequence>
<comment type="caution">
    <text evidence="2">The sequence shown here is derived from an EMBL/GenBank/DDBJ whole genome shotgun (WGS) entry which is preliminary data.</text>
</comment>
<gene>
    <name evidence="2" type="ORF">H9786_00085</name>
</gene>
<dbReference type="CDD" id="cd06587">
    <property type="entry name" value="VOC"/>
    <property type="match status" value="1"/>
</dbReference>
<name>A0A9D2LA97_9MICO</name>
<dbReference type="SUPFAM" id="SSF54593">
    <property type="entry name" value="Glyoxalase/Bleomycin resistance protein/Dihydroxybiphenyl dioxygenase"/>
    <property type="match status" value="1"/>
</dbReference>
<evidence type="ECO:0000259" key="1">
    <source>
        <dbReference type="Pfam" id="PF18029"/>
    </source>
</evidence>
<dbReference type="Gene3D" id="3.10.180.10">
    <property type="entry name" value="2,3-Dihydroxybiphenyl 1,2-Dioxygenase, domain 1"/>
    <property type="match status" value="2"/>
</dbReference>
<dbReference type="EMBL" id="DWZH01000001">
    <property type="protein sequence ID" value="HJB08922.1"/>
    <property type="molecule type" value="Genomic_DNA"/>
</dbReference>
<organism evidence="2 3">
    <name type="scientific">Candidatus Brachybacterium merdavium</name>
    <dbReference type="NCBI Taxonomy" id="2838513"/>
    <lineage>
        <taxon>Bacteria</taxon>
        <taxon>Bacillati</taxon>
        <taxon>Actinomycetota</taxon>
        <taxon>Actinomycetes</taxon>
        <taxon>Micrococcales</taxon>
        <taxon>Dermabacteraceae</taxon>
        <taxon>Brachybacterium</taxon>
    </lineage>
</organism>
<dbReference type="Pfam" id="PF18029">
    <property type="entry name" value="Glyoxalase_6"/>
    <property type="match status" value="2"/>
</dbReference>
<accession>A0A9D2LA97</accession>
<dbReference type="InterPro" id="IPR029068">
    <property type="entry name" value="Glyas_Bleomycin-R_OHBP_Dase"/>
</dbReference>
<reference evidence="2" key="1">
    <citation type="journal article" date="2021" name="PeerJ">
        <title>Extensive microbial diversity within the chicken gut microbiome revealed by metagenomics and culture.</title>
        <authorList>
            <person name="Gilroy R."/>
            <person name="Ravi A."/>
            <person name="Getino M."/>
            <person name="Pursley I."/>
            <person name="Horton D.L."/>
            <person name="Alikhan N.F."/>
            <person name="Baker D."/>
            <person name="Gharbi K."/>
            <person name="Hall N."/>
            <person name="Watson M."/>
            <person name="Adriaenssens E.M."/>
            <person name="Foster-Nyarko E."/>
            <person name="Jarju S."/>
            <person name="Secka A."/>
            <person name="Antonio M."/>
            <person name="Oren A."/>
            <person name="Chaudhuri R.R."/>
            <person name="La Ragione R."/>
            <person name="Hildebrand F."/>
            <person name="Pallen M.J."/>
        </authorList>
    </citation>
    <scope>NUCLEOTIDE SEQUENCE</scope>
    <source>
        <strain evidence="2">ChiHjej13B12-24818</strain>
    </source>
</reference>
<dbReference type="AlphaFoldDB" id="A0A9D2LA97"/>